<keyword evidence="2" id="KW-1185">Reference proteome</keyword>
<dbReference type="Proteomes" id="UP000010878">
    <property type="component" value="Chromosome"/>
</dbReference>
<dbReference type="GeneID" id="32188920"/>
<protein>
    <recommendedName>
        <fullName evidence="3">DUF4238 domain-containing protein</fullName>
    </recommendedName>
</protein>
<dbReference type="InterPro" id="IPR025332">
    <property type="entry name" value="DUF4238"/>
</dbReference>
<sequence length="379" mass="43268">MPARKNQHYVPQHYLRAWATNEQLEVFHLDSEGIFSEGTSAVCSRDYFYGNPPIVETELAGLEGYQARPINRIREGDNLTDLTGQTLKLLYSFVTTQRSRTKATKETIRSGDPFLREAVKADLDSNQYNDSIEWTSDLTEEEKEDTLVDASLLGTHQYIISLGVFGYISISDLKPVMLYNVTDQDFIISDAPTVHDIPQYKHNHEITVAGLSNRGLQIFCPIDKYRTLLLYDPAVYRFDTNSKKQILIKSPSVVDQLNLLQFHNAEDIIMFDSSDESYIRSLYERSDEVRQREERTISLETESGIAKELPITPAYQIPSLSPNLPNCTTMTHLPYTKRRPASQSQKEKNLVNKMFNEAGAPDLGLIYAIRTFESFLDLE</sequence>
<evidence type="ECO:0000313" key="1">
    <source>
        <dbReference type="EMBL" id="AGB37785.1"/>
    </source>
</evidence>
<proteinExistence type="predicted"/>
<name>L0JZT2_9EURY</name>
<accession>L0JZT2</accession>
<gene>
    <name evidence="1" type="ORF">Natoc_1998</name>
</gene>
<dbReference type="Pfam" id="PF14022">
    <property type="entry name" value="DUF4238"/>
    <property type="match status" value="1"/>
</dbReference>
<dbReference type="AlphaFoldDB" id="L0JZT2"/>
<dbReference type="eggNOG" id="arCOG11922">
    <property type="taxonomic scope" value="Archaea"/>
</dbReference>
<dbReference type="RefSeq" id="WP_015321229.1">
    <property type="nucleotide sequence ID" value="NC_019974.1"/>
</dbReference>
<dbReference type="KEGG" id="nou:Natoc_1998"/>
<evidence type="ECO:0000313" key="2">
    <source>
        <dbReference type="Proteomes" id="UP000010878"/>
    </source>
</evidence>
<organism evidence="1 2">
    <name type="scientific">Natronococcus occultus SP4</name>
    <dbReference type="NCBI Taxonomy" id="694430"/>
    <lineage>
        <taxon>Archaea</taxon>
        <taxon>Methanobacteriati</taxon>
        <taxon>Methanobacteriota</taxon>
        <taxon>Stenosarchaea group</taxon>
        <taxon>Halobacteria</taxon>
        <taxon>Halobacteriales</taxon>
        <taxon>Natrialbaceae</taxon>
        <taxon>Natronococcus</taxon>
    </lineage>
</organism>
<dbReference type="OrthoDB" id="202624at2157"/>
<dbReference type="HOGENOM" id="CLU_772950_0_0_2"/>
<evidence type="ECO:0008006" key="3">
    <source>
        <dbReference type="Google" id="ProtNLM"/>
    </source>
</evidence>
<dbReference type="EMBL" id="CP003929">
    <property type="protein sequence ID" value="AGB37785.1"/>
    <property type="molecule type" value="Genomic_DNA"/>
</dbReference>
<reference evidence="1 2" key="1">
    <citation type="submission" date="2012-11" db="EMBL/GenBank/DDBJ databases">
        <title>FINISHED of Natronococcus occultus SP4, DSM 3396.</title>
        <authorList>
            <consortium name="DOE Joint Genome Institute"/>
            <person name="Eisen J."/>
            <person name="Huntemann M."/>
            <person name="Wei C.-L."/>
            <person name="Han J."/>
            <person name="Detter J.C."/>
            <person name="Han C."/>
            <person name="Tapia R."/>
            <person name="Chen A."/>
            <person name="Kyrpides N."/>
            <person name="Mavromatis K."/>
            <person name="Markowitz V."/>
            <person name="Szeto E."/>
            <person name="Ivanova N."/>
            <person name="Mikhailova N."/>
            <person name="Ovchinnikova G."/>
            <person name="Pagani I."/>
            <person name="Pati A."/>
            <person name="Goodwin L."/>
            <person name="Nordberg H.P."/>
            <person name="Cantor M.N."/>
            <person name="Hua S.X."/>
            <person name="Woyke T."/>
            <person name="Eisen J."/>
            <person name="Klenk H.-P."/>
            <person name="Klenk H.-P."/>
        </authorList>
    </citation>
    <scope>NUCLEOTIDE SEQUENCE [LARGE SCALE GENOMIC DNA]</scope>
    <source>
        <strain evidence="1 2">SP4</strain>
    </source>
</reference>